<feature type="signal peptide" evidence="1">
    <location>
        <begin position="1"/>
        <end position="17"/>
    </location>
</feature>
<keyword evidence="3" id="KW-1185">Reference proteome</keyword>
<evidence type="ECO:0000313" key="4">
    <source>
        <dbReference type="WBParaSite" id="Csp11.Scaffold629.g14576.t1"/>
    </source>
</evidence>
<dbReference type="Proteomes" id="UP000095282">
    <property type="component" value="Unplaced"/>
</dbReference>
<proteinExistence type="predicted"/>
<dbReference type="InterPro" id="IPR007026">
    <property type="entry name" value="CC_domain"/>
</dbReference>
<dbReference type="eggNOG" id="ENOG502TJ06">
    <property type="taxonomic scope" value="Eukaryota"/>
</dbReference>
<evidence type="ECO:0000256" key="1">
    <source>
        <dbReference type="SAM" id="SignalP"/>
    </source>
</evidence>
<organism evidence="3 4">
    <name type="scientific">Caenorhabditis tropicalis</name>
    <dbReference type="NCBI Taxonomy" id="1561998"/>
    <lineage>
        <taxon>Eukaryota</taxon>
        <taxon>Metazoa</taxon>
        <taxon>Ecdysozoa</taxon>
        <taxon>Nematoda</taxon>
        <taxon>Chromadorea</taxon>
        <taxon>Rhabditida</taxon>
        <taxon>Rhabditina</taxon>
        <taxon>Rhabditomorpha</taxon>
        <taxon>Rhabditoidea</taxon>
        <taxon>Rhabditidae</taxon>
        <taxon>Peloderinae</taxon>
        <taxon>Caenorhabditis</taxon>
    </lineage>
</organism>
<name>A0A1I7U3V3_9PELO</name>
<keyword evidence="1" id="KW-0732">Signal</keyword>
<accession>A0A1I7U3V3</accession>
<feature type="chain" id="PRO_5009308469" evidence="1">
    <location>
        <begin position="18"/>
        <end position="96"/>
    </location>
</feature>
<dbReference type="WBParaSite" id="Csp11.Scaffold629.g14576.t1">
    <property type="protein sequence ID" value="Csp11.Scaffold629.g14576.t1"/>
    <property type="gene ID" value="Csp11.Scaffold629.g14576"/>
</dbReference>
<reference evidence="4" key="1">
    <citation type="submission" date="2016-11" db="UniProtKB">
        <authorList>
            <consortium name="WormBaseParasite"/>
        </authorList>
    </citation>
    <scope>IDENTIFICATION</scope>
</reference>
<protein>
    <submittedName>
        <fullName evidence="4">Secreted protein</fullName>
    </submittedName>
</protein>
<dbReference type="Pfam" id="PF04942">
    <property type="entry name" value="CC"/>
    <property type="match status" value="2"/>
</dbReference>
<dbReference type="AlphaFoldDB" id="A0A1I7U3V3"/>
<sequence>MFKVAVIGLLVVLAIEATNLSCKSEGNPAIDGTCPEGTKLVGEACCSNEDVFDVDSHSCRSEPMPAIENLCPYGFILVADGCCPNSDAFAKENNEK</sequence>
<evidence type="ECO:0000313" key="3">
    <source>
        <dbReference type="Proteomes" id="UP000095282"/>
    </source>
</evidence>
<feature type="domain" description="CC" evidence="2">
    <location>
        <begin position="16"/>
        <end position="48"/>
    </location>
</feature>
<evidence type="ECO:0000259" key="2">
    <source>
        <dbReference type="Pfam" id="PF04942"/>
    </source>
</evidence>
<feature type="domain" description="CC" evidence="2">
    <location>
        <begin position="54"/>
        <end position="85"/>
    </location>
</feature>